<protein>
    <submittedName>
        <fullName evidence="1">Uncharacterized protein</fullName>
    </submittedName>
</protein>
<gene>
    <name evidence="1" type="ORF">METZ01_LOCUS16540</name>
</gene>
<proteinExistence type="predicted"/>
<organism evidence="1">
    <name type="scientific">marine metagenome</name>
    <dbReference type="NCBI Taxonomy" id="408172"/>
    <lineage>
        <taxon>unclassified sequences</taxon>
        <taxon>metagenomes</taxon>
        <taxon>ecological metagenomes</taxon>
    </lineage>
</organism>
<reference evidence="1" key="1">
    <citation type="submission" date="2018-05" db="EMBL/GenBank/DDBJ databases">
        <authorList>
            <person name="Lanie J.A."/>
            <person name="Ng W.-L."/>
            <person name="Kazmierczak K.M."/>
            <person name="Andrzejewski T.M."/>
            <person name="Davidsen T.M."/>
            <person name="Wayne K.J."/>
            <person name="Tettelin H."/>
            <person name="Glass J.I."/>
            <person name="Rusch D."/>
            <person name="Podicherti R."/>
            <person name="Tsui H.-C.T."/>
            <person name="Winkler M.E."/>
        </authorList>
    </citation>
    <scope>NUCLEOTIDE SEQUENCE</scope>
</reference>
<sequence length="43" mass="4949">MICRQYAIQIGWIVHDDDATRCPDHFVGGILEVKTMCGDRRVE</sequence>
<accession>A0A381P9P3</accession>
<name>A0A381P9P3_9ZZZZ</name>
<dbReference type="AlphaFoldDB" id="A0A381P9P3"/>
<dbReference type="EMBL" id="UINC01000922">
    <property type="protein sequence ID" value="SUZ63686.1"/>
    <property type="molecule type" value="Genomic_DNA"/>
</dbReference>
<evidence type="ECO:0000313" key="1">
    <source>
        <dbReference type="EMBL" id="SUZ63686.1"/>
    </source>
</evidence>